<gene>
    <name evidence="2" type="ORF">MYF79_00260</name>
</gene>
<evidence type="ECO:0000256" key="1">
    <source>
        <dbReference type="SAM" id="MobiDB-lite"/>
    </source>
</evidence>
<feature type="region of interest" description="Disordered" evidence="1">
    <location>
        <begin position="109"/>
        <end position="137"/>
    </location>
</feature>
<proteinExistence type="predicted"/>
<reference evidence="2 3" key="1">
    <citation type="submission" date="2022-04" db="EMBL/GenBank/DDBJ databases">
        <title>The arsenic-methylating capacity of Chitinophaga filiformis YT5 during chitin decomposition.</title>
        <authorList>
            <person name="Chen G."/>
            <person name="Liang Y."/>
        </authorList>
    </citation>
    <scope>NUCLEOTIDE SEQUENCE [LARGE SCALE GENOMIC DNA]</scope>
    <source>
        <strain evidence="2 3">YT5</strain>
    </source>
</reference>
<dbReference type="Proteomes" id="UP000830198">
    <property type="component" value="Chromosome"/>
</dbReference>
<accession>A0ABY4I375</accession>
<dbReference type="RefSeq" id="WP_247811988.1">
    <property type="nucleotide sequence ID" value="NZ_CP095855.1"/>
</dbReference>
<evidence type="ECO:0000313" key="2">
    <source>
        <dbReference type="EMBL" id="UPK69719.1"/>
    </source>
</evidence>
<sequence>MNKQYTGVNFIRHLNAFYTLVHEHERLRANDISLYMALFHLWNLAHFPVTLMVDRSLVVRLSKIGSLRTYLQCLKRLHDFGFLTYHPSEKPFLPCAVKMVPLEKNAPQSVKTAPHVPEKNDPHMWSNKDPGGGSNSDPHTGAILPRFYNNKQINNFINESKTARAQKKSKDKIIVPAAPELEEICAYFRSAAQSDKEAELFYFHYKAIGWTMSGAPILDWKAAAEKWISRIPSLKSNAIANTTSTTGGLESAKDKRYDEPF</sequence>
<organism evidence="2 3">
    <name type="scientific">Chitinophaga filiformis</name>
    <name type="common">Myxococcus filiformis</name>
    <name type="synonym">Flexibacter filiformis</name>
    <dbReference type="NCBI Taxonomy" id="104663"/>
    <lineage>
        <taxon>Bacteria</taxon>
        <taxon>Pseudomonadati</taxon>
        <taxon>Bacteroidota</taxon>
        <taxon>Chitinophagia</taxon>
        <taxon>Chitinophagales</taxon>
        <taxon>Chitinophagaceae</taxon>
        <taxon>Chitinophaga</taxon>
    </lineage>
</organism>
<dbReference type="EMBL" id="CP095855">
    <property type="protein sequence ID" value="UPK69719.1"/>
    <property type="molecule type" value="Genomic_DNA"/>
</dbReference>
<protein>
    <recommendedName>
        <fullName evidence="4">Helix-turn-helix domain-containing protein</fullName>
    </recommendedName>
</protein>
<name>A0ABY4I375_CHIFI</name>
<evidence type="ECO:0000313" key="3">
    <source>
        <dbReference type="Proteomes" id="UP000830198"/>
    </source>
</evidence>
<keyword evidence="3" id="KW-1185">Reference proteome</keyword>
<evidence type="ECO:0008006" key="4">
    <source>
        <dbReference type="Google" id="ProtNLM"/>
    </source>
</evidence>